<reference evidence="5 6" key="1">
    <citation type="submission" date="2018-07" db="EMBL/GenBank/DDBJ databases">
        <title>Rhodosalinus sp. strain E84T genomic sequence and assembly.</title>
        <authorList>
            <person name="Liu Z.-W."/>
            <person name="Lu D.-C."/>
        </authorList>
    </citation>
    <scope>NUCLEOTIDE SEQUENCE [LARGE SCALE GENOMIC DNA]</scope>
    <source>
        <strain evidence="5 6">E84</strain>
    </source>
</reference>
<sequence length="272" mass="29707">MSFIRSLTEHRASARCLTLAQLAPRGAWQLSLLHDRAQHLLIWTTKGQGRVTVEGVRRGVSVHNALFIPAGTLFAYEIGAQGFGLALEVPTSLPLAYPGEPHHLRLRDNMAQAEITGILEAMQREQSRGQSLMAEAQAAHAALASVWLRRQIDGPAGRARRVTAAEAMVQDYCRRVAAGFRSDRLPGDYAEDLGVPMAELDRACRDVAGRSAAEILTERVLHEARTMLARPGITASDAAERLGFASPSYFERYLDHHGGRTPRAPRRAATGS</sequence>
<dbReference type="Gene3D" id="1.10.10.60">
    <property type="entry name" value="Homeodomain-like"/>
    <property type="match status" value="1"/>
</dbReference>
<dbReference type="InterPro" id="IPR018060">
    <property type="entry name" value="HTH_AraC"/>
</dbReference>
<dbReference type="GO" id="GO:0043565">
    <property type="term" value="F:sequence-specific DNA binding"/>
    <property type="evidence" value="ECO:0007669"/>
    <property type="project" value="InterPro"/>
</dbReference>
<dbReference type="InterPro" id="IPR009057">
    <property type="entry name" value="Homeodomain-like_sf"/>
</dbReference>
<dbReference type="PANTHER" id="PTHR43280:SF32">
    <property type="entry name" value="TRANSCRIPTIONAL REGULATORY PROTEIN"/>
    <property type="match status" value="1"/>
</dbReference>
<evidence type="ECO:0000313" key="5">
    <source>
        <dbReference type="EMBL" id="RBI85103.1"/>
    </source>
</evidence>
<keyword evidence="6" id="KW-1185">Reference proteome</keyword>
<dbReference type="AlphaFoldDB" id="A0A365UAI6"/>
<evidence type="ECO:0000256" key="2">
    <source>
        <dbReference type="ARBA" id="ARBA00023125"/>
    </source>
</evidence>
<keyword evidence="2" id="KW-0238">DNA-binding</keyword>
<dbReference type="SUPFAM" id="SSF46689">
    <property type="entry name" value="Homeodomain-like"/>
    <property type="match status" value="1"/>
</dbReference>
<evidence type="ECO:0000256" key="3">
    <source>
        <dbReference type="ARBA" id="ARBA00023163"/>
    </source>
</evidence>
<dbReference type="EMBL" id="QNTQ01000008">
    <property type="protein sequence ID" value="RBI85103.1"/>
    <property type="molecule type" value="Genomic_DNA"/>
</dbReference>
<organism evidence="5 6">
    <name type="scientific">Rhodosalinus halophilus</name>
    <dbReference type="NCBI Taxonomy" id="2259333"/>
    <lineage>
        <taxon>Bacteria</taxon>
        <taxon>Pseudomonadati</taxon>
        <taxon>Pseudomonadota</taxon>
        <taxon>Alphaproteobacteria</taxon>
        <taxon>Rhodobacterales</taxon>
        <taxon>Paracoccaceae</taxon>
        <taxon>Rhodosalinus</taxon>
    </lineage>
</organism>
<dbReference type="InterPro" id="IPR037923">
    <property type="entry name" value="HTH-like"/>
</dbReference>
<dbReference type="SUPFAM" id="SSF51215">
    <property type="entry name" value="Regulatory protein AraC"/>
    <property type="match status" value="1"/>
</dbReference>
<keyword evidence="1" id="KW-0805">Transcription regulation</keyword>
<dbReference type="Proteomes" id="UP000253370">
    <property type="component" value="Unassembled WGS sequence"/>
</dbReference>
<dbReference type="Pfam" id="PF12833">
    <property type="entry name" value="HTH_18"/>
    <property type="match status" value="1"/>
</dbReference>
<dbReference type="RefSeq" id="WP_113289431.1">
    <property type="nucleotide sequence ID" value="NZ_QNTQ01000008.1"/>
</dbReference>
<keyword evidence="3" id="KW-0804">Transcription</keyword>
<proteinExistence type="predicted"/>
<dbReference type="OrthoDB" id="9814125at2"/>
<protein>
    <submittedName>
        <fullName evidence="5">AraC family transcriptional regulator</fullName>
    </submittedName>
</protein>
<name>A0A365UAI6_9RHOB</name>
<dbReference type="SMART" id="SM00342">
    <property type="entry name" value="HTH_ARAC"/>
    <property type="match status" value="1"/>
</dbReference>
<dbReference type="PROSITE" id="PS01124">
    <property type="entry name" value="HTH_ARAC_FAMILY_2"/>
    <property type="match status" value="1"/>
</dbReference>
<dbReference type="PANTHER" id="PTHR43280">
    <property type="entry name" value="ARAC-FAMILY TRANSCRIPTIONAL REGULATOR"/>
    <property type="match status" value="1"/>
</dbReference>
<dbReference type="GO" id="GO:0003700">
    <property type="term" value="F:DNA-binding transcription factor activity"/>
    <property type="evidence" value="ECO:0007669"/>
    <property type="project" value="InterPro"/>
</dbReference>
<comment type="caution">
    <text evidence="5">The sequence shown here is derived from an EMBL/GenBank/DDBJ whole genome shotgun (WGS) entry which is preliminary data.</text>
</comment>
<evidence type="ECO:0000259" key="4">
    <source>
        <dbReference type="PROSITE" id="PS01124"/>
    </source>
</evidence>
<feature type="domain" description="HTH araC/xylS-type" evidence="4">
    <location>
        <begin position="188"/>
        <end position="268"/>
    </location>
</feature>
<accession>A0A365UAI6</accession>
<evidence type="ECO:0000313" key="6">
    <source>
        <dbReference type="Proteomes" id="UP000253370"/>
    </source>
</evidence>
<evidence type="ECO:0000256" key="1">
    <source>
        <dbReference type="ARBA" id="ARBA00023015"/>
    </source>
</evidence>
<gene>
    <name evidence="5" type="ORF">DRV85_10635</name>
</gene>